<dbReference type="RefSeq" id="WP_176441816.1">
    <property type="nucleotide sequence ID" value="NZ_FZOU01000006.1"/>
</dbReference>
<proteinExistence type="predicted"/>
<name>A0A239LCN9_9BACT</name>
<keyword evidence="3" id="KW-1185">Reference proteome</keyword>
<dbReference type="Proteomes" id="UP000198356">
    <property type="component" value="Unassembled WGS sequence"/>
</dbReference>
<sequence length="118" mass="13670">MFLIGDNLIVFLYRWIVVGIGVFRSRHWPIVLATVEKSCKDESAYPFVDLTYAYTNGEERHTGTYRKGFWYRSSARAFAKSFFPGMPLAIRYNPADPAESFLREGDQRPALLHQLETE</sequence>
<feature type="domain" description="DUF3592" evidence="1">
    <location>
        <begin position="47"/>
        <end position="105"/>
    </location>
</feature>
<organism evidence="2 3">
    <name type="scientific">Granulicella rosea</name>
    <dbReference type="NCBI Taxonomy" id="474952"/>
    <lineage>
        <taxon>Bacteria</taxon>
        <taxon>Pseudomonadati</taxon>
        <taxon>Acidobacteriota</taxon>
        <taxon>Terriglobia</taxon>
        <taxon>Terriglobales</taxon>
        <taxon>Acidobacteriaceae</taxon>
        <taxon>Granulicella</taxon>
    </lineage>
</organism>
<dbReference type="InterPro" id="IPR021994">
    <property type="entry name" value="DUF3592"/>
</dbReference>
<reference evidence="2 3" key="1">
    <citation type="submission" date="2017-06" db="EMBL/GenBank/DDBJ databases">
        <authorList>
            <person name="Kim H.J."/>
            <person name="Triplett B.A."/>
        </authorList>
    </citation>
    <scope>NUCLEOTIDE SEQUENCE [LARGE SCALE GENOMIC DNA]</scope>
    <source>
        <strain evidence="2 3">DSM 18704</strain>
    </source>
</reference>
<dbReference type="Pfam" id="PF12158">
    <property type="entry name" value="DUF3592"/>
    <property type="match status" value="1"/>
</dbReference>
<gene>
    <name evidence="2" type="ORF">SAMN05421770_106244</name>
</gene>
<evidence type="ECO:0000313" key="2">
    <source>
        <dbReference type="EMBL" id="SNT27399.1"/>
    </source>
</evidence>
<dbReference type="EMBL" id="FZOU01000006">
    <property type="protein sequence ID" value="SNT27399.1"/>
    <property type="molecule type" value="Genomic_DNA"/>
</dbReference>
<dbReference type="AlphaFoldDB" id="A0A239LCN9"/>
<evidence type="ECO:0000313" key="3">
    <source>
        <dbReference type="Proteomes" id="UP000198356"/>
    </source>
</evidence>
<accession>A0A239LCN9</accession>
<evidence type="ECO:0000259" key="1">
    <source>
        <dbReference type="Pfam" id="PF12158"/>
    </source>
</evidence>
<protein>
    <recommendedName>
        <fullName evidence="1">DUF3592 domain-containing protein</fullName>
    </recommendedName>
</protein>